<feature type="domain" description="EGF-like" evidence="9 10">
    <location>
        <begin position="551"/>
        <end position="562"/>
    </location>
</feature>
<feature type="non-terminal residue" evidence="11">
    <location>
        <position position="654"/>
    </location>
</feature>
<keyword evidence="5 7" id="KW-1133">Transmembrane helix</keyword>
<dbReference type="PROSITE" id="PS00022">
    <property type="entry name" value="EGF_1"/>
    <property type="match status" value="1"/>
</dbReference>
<feature type="chain" id="PRO_5035449000" description="EGF-like domain-containing protein" evidence="8">
    <location>
        <begin position="17"/>
        <end position="654"/>
    </location>
</feature>
<dbReference type="PANTHER" id="PTHR14319">
    <property type="entry name" value="FIVE-SPAN TRANSMEMBRANE PROTEIN M83"/>
    <property type="match status" value="1"/>
</dbReference>
<evidence type="ECO:0000256" key="3">
    <source>
        <dbReference type="ARBA" id="ARBA00022475"/>
    </source>
</evidence>
<keyword evidence="8" id="KW-0732">Signal</keyword>
<dbReference type="PROSITE" id="PS01186">
    <property type="entry name" value="EGF_2"/>
    <property type="match status" value="1"/>
</dbReference>
<proteinExistence type="inferred from homology"/>
<evidence type="ECO:0000256" key="2">
    <source>
        <dbReference type="ARBA" id="ARBA00005542"/>
    </source>
</evidence>
<dbReference type="InterPro" id="IPR021910">
    <property type="entry name" value="NGX6/PGAP6/MYMK"/>
</dbReference>
<dbReference type="EMBL" id="OV170227">
    <property type="protein sequence ID" value="CAH0728567.1"/>
    <property type="molecule type" value="Genomic_DNA"/>
</dbReference>
<evidence type="ECO:0000256" key="4">
    <source>
        <dbReference type="ARBA" id="ARBA00022692"/>
    </source>
</evidence>
<evidence type="ECO:0000256" key="7">
    <source>
        <dbReference type="SAM" id="Phobius"/>
    </source>
</evidence>
<dbReference type="InterPro" id="IPR000742">
    <property type="entry name" value="EGF"/>
</dbReference>
<protein>
    <recommendedName>
        <fullName evidence="9 10">EGF-like domain-containing protein</fullName>
    </recommendedName>
</protein>
<evidence type="ECO:0000256" key="1">
    <source>
        <dbReference type="ARBA" id="ARBA00004651"/>
    </source>
</evidence>
<keyword evidence="4 7" id="KW-0812">Transmembrane</keyword>
<evidence type="ECO:0000256" key="8">
    <source>
        <dbReference type="SAM" id="SignalP"/>
    </source>
</evidence>
<dbReference type="PANTHER" id="PTHR14319:SF3">
    <property type="entry name" value="TRANSMEMBRANE PROTEIN-LIKE PROTEIN"/>
    <property type="match status" value="1"/>
</dbReference>
<gene>
    <name evidence="11" type="ORF">BINO364_LOCUS13770</name>
</gene>
<comment type="subcellular location">
    <subcellularLocation>
        <location evidence="1">Cell membrane</location>
        <topology evidence="1">Multi-pass membrane protein</topology>
    </subcellularLocation>
</comment>
<accession>A0A8J9VB81</accession>
<evidence type="ECO:0000256" key="5">
    <source>
        <dbReference type="ARBA" id="ARBA00022989"/>
    </source>
</evidence>
<evidence type="ECO:0000313" key="11">
    <source>
        <dbReference type="EMBL" id="CAH0728567.1"/>
    </source>
</evidence>
<comment type="similarity">
    <text evidence="2">Belongs to the TMEM8 family.</text>
</comment>
<dbReference type="AlphaFoldDB" id="A0A8J9VB81"/>
<evidence type="ECO:0000259" key="10">
    <source>
        <dbReference type="PROSITE" id="PS01186"/>
    </source>
</evidence>
<dbReference type="OrthoDB" id="69646at2759"/>
<evidence type="ECO:0000259" key="9">
    <source>
        <dbReference type="PROSITE" id="PS00022"/>
    </source>
</evidence>
<dbReference type="Proteomes" id="UP000838878">
    <property type="component" value="Chromosome 7"/>
</dbReference>
<keyword evidence="12" id="KW-1185">Reference proteome</keyword>
<feature type="transmembrane region" description="Helical" evidence="7">
    <location>
        <begin position="572"/>
        <end position="594"/>
    </location>
</feature>
<feature type="signal peptide" evidence="8">
    <location>
        <begin position="1"/>
        <end position="16"/>
    </location>
</feature>
<keyword evidence="6 7" id="KW-0472">Membrane</keyword>
<dbReference type="GO" id="GO:0005886">
    <property type="term" value="C:plasma membrane"/>
    <property type="evidence" value="ECO:0007669"/>
    <property type="project" value="UniProtKB-SubCell"/>
</dbReference>
<reference evidence="11" key="1">
    <citation type="submission" date="2021-12" db="EMBL/GenBank/DDBJ databases">
        <authorList>
            <person name="Martin H S."/>
        </authorList>
    </citation>
    <scope>NUCLEOTIDE SEQUENCE</scope>
</reference>
<evidence type="ECO:0000313" key="12">
    <source>
        <dbReference type="Proteomes" id="UP000838878"/>
    </source>
</evidence>
<organism evidence="11 12">
    <name type="scientific">Brenthis ino</name>
    <name type="common">lesser marbled fritillary</name>
    <dbReference type="NCBI Taxonomy" id="405034"/>
    <lineage>
        <taxon>Eukaryota</taxon>
        <taxon>Metazoa</taxon>
        <taxon>Ecdysozoa</taxon>
        <taxon>Arthropoda</taxon>
        <taxon>Hexapoda</taxon>
        <taxon>Insecta</taxon>
        <taxon>Pterygota</taxon>
        <taxon>Neoptera</taxon>
        <taxon>Endopterygota</taxon>
        <taxon>Lepidoptera</taxon>
        <taxon>Glossata</taxon>
        <taxon>Ditrysia</taxon>
        <taxon>Papilionoidea</taxon>
        <taxon>Nymphalidae</taxon>
        <taxon>Heliconiinae</taxon>
        <taxon>Argynnini</taxon>
        <taxon>Brenthis</taxon>
    </lineage>
</organism>
<keyword evidence="3" id="KW-1003">Cell membrane</keyword>
<sequence length="654" mass="74471">MRIVYILVLLVCYVACNNDNESEIEDKKRRIIEQLMNTRPVILEGYQLVTRHVGIDVHMYRSYRTVSLVFYRVVNDVSDARFTFQSEELHLNNIGSCSPKEVIVHLKHGSFPTVNPDGYPFPKNFIDVGIRENMYTLNLLSDGNNITYFMKNPKPGIWYALAYIKWEDPRIQKVEQQGLVAACSTILYTDLQTKVDETSRYTNCYKKLTIDYTTLPALYKCRAEDSLEPIKLNINLVNATTSNSKVTVRIEPESFPTEDNYILYCVFDPRMNNEQIIIFHTFPTAAHFILIETIQGNTSHIVDCESYALRDYDEAENIVLMDLMRDDKDRFFTFDYGLATTDLGDVTSLVNITSNETRSLRFEINQFIDIGGSLAIEASLLMSIKYYMGYKRDLQKGGLLAFTEDNPFIKVVICLNIDHASIPLQSGHCKYNDRLRPALFVLNSTDSDSIYDKLIIPYPEGGLWYLTLRLFCDNVVCPCRTSHNGSKYYVNTKEMDIVDSSGFSSVMREGETDCNATVVVSVTSTSCVSGRCSNHGNCGYNTFSGIVMSYCSCSAGYGGWDCSDDSRIDSHIYMIFAVLLLTLSNLLFFFSIYVATIRLYFIEAVIIIENFVMGGLPAILLMAPKEYDMTDISVDEIDIRHVTCERRAAAFWIM</sequence>
<evidence type="ECO:0000256" key="6">
    <source>
        <dbReference type="ARBA" id="ARBA00023136"/>
    </source>
</evidence>
<feature type="transmembrane region" description="Helical" evidence="7">
    <location>
        <begin position="600"/>
        <end position="623"/>
    </location>
</feature>
<name>A0A8J9VB81_9NEOP</name>